<dbReference type="Proteomes" id="UP000814128">
    <property type="component" value="Unassembled WGS sequence"/>
</dbReference>
<sequence length="2111" mass="233092">MDELVQHCLHEIAFDGDLGCNVPRLRTYVEDFYTRAGQPQTVDDAFFGFVWTLLVRQPSVRVGTVPEDVTAEVYIAPQPIKRKKKEKGEETEDLGRPEIKLEMAERAKERGLGELLAEHGDALRVAVDPQTTFVALTGSHVRTSKLSEMVYTALQLISRGRAAGLSVVELGRKTGYDQKACWYLVSQLVDLGLVVKLRRGGVGANFCVHKHFFERERLWQEIRDEAAAAAEGVEYEDGAQDDDEYDGGAANVKFDAMDARHLSSLEIVKARIVKLLKASDGFMHASQNLILKIGFQDPHKSDRRFFQTRLRELIDQGVIERVTVPHPSPRKAKAKVQCIRLVNPDGQPDVQEEVDEPLEQGELILSSLTTSSDDHTSETSYGELRADVTLHKQMVDLLEQAGTAGMTLNDLATTLHNFDKRTLELLLSRLEKSPPPPHLTDLHVTQMMETHGKERRYRYYTLAAYRDIITREGLDDTDAYAGVSLERAHGFAVVKDTDFYETEEQRDRFVNEFKGGNAEKPRKSRGRPQKDSATARKGDTLKGRKRKREEMAEGDAGEDVSAPPLAKKRRGRPPRADKGIAALTTTVLPQPSEATPAADPEASSAPAVPPREETTLDGAQSDTLAPKKRGRPRKHPLLEDSASASATPKRRGRPPKNSLSTAGVTTEREDQAAIIVTEQGRSWTSPMPADTPAPVLSAGLLQPVAVKPTQPVAQVIPRRSARTKKPVIRDEPELSELTSIEGSPEPGGAKGQAGEEDDAIGSSTQVEPTLESNQSPAASTSPSLATPLAGLMEVDQPAQVEGPAPAASQPSPSSILPVLGPSESSTRSTLTSNEACLADSQVAVPLDIPIDPVLLSESGPHGRSILNGRPVNRSMAGRPRGNVSLMRRENEFLKLLNDFGGVASPSSKEFIDAHLVYMGRLAAVGEATSGLPQIRIDKRTCNATLDSLELKGKIKVLRTAIPVVVGAPRHVRVAYLPSIEKEQLDEFMAKLPRSSLAHSAPSKTAKKTPMDKGDSAANAARADKLSQLDDDTLREVFLTERTTLSQLYGFIPAKALRARQVHFSALEALEKEVPSIHVVSKEHRIISTSLYFNDISLKTYCSIISTLDYNEELTRQLSTEDGKHVRVSGLPQELYHSLQIGKARARARLLDLFNVLHEFRIAIPLRPSTAEDAPIKCMHTNSHPAAFEPWSEGRNTTNKHAVPVYWRFSDNAPLYLWVLSGSSPPFWRDARIGSLLHAEAYWAELEKACTSRHDAENVHCPEVGSATGPQITSTRISRSLRRQTSWRAEYEMTWHQRHYLRRYVNVATADTPLENAEHGAETLTRLARITSIPKGAMSDFFTKARAKQQREIERVRARHKVLQEVTTEEKAYSAQHAVQVQAQKEADWEDLVAHAYPEPLQGTRANRVARVKTRFMHGGSASPDKWETEIRRAIQEADMLTEAALATATGPVTAPGAELSSFAASGKSVRDLISEQRPAPGQSQQVKKKAKQKGKGKERSERADAEGPKRRSRFLWNREYDELAQDAMAIIRARCKDSGRVELSALDQVFPGTHRNSVRQRVASMREQPSVDSYLKRLEERWADLWRQYRGTEELPDPDPMSSNNFDLVKHIEFLRKHVDKTAIRVGFAGPRNSVVLPADVVQLEAAFDVVTKPAAPTFDFVWNLAVEEAREKGMLQHAFYAHADEIPPSYDSNVPVKTAESALKMVFGTPNDRYDPEVASALLRGFGEQTVALAKNNLLARGVLSKLVRDPTKSRPGRTLKISDVNANALGGSISSDTFQDASTLEALCKEPNLDWREWPLLASDGDLAMLIQAVSSGKAAFKVDASNGREARRKLDWNSKKNPDDDDLETSVLVKFFGAVESNQPSPASVPSTSIGPQPAPVDIQGLHGFTTKGDPACCRTVSDGIVNCDTCLCAQAEQVLTGLSEPSRGLCEKALAHLIGAGQDGLTKMELMSRLSTNIGLLSIALDQLVDASLPLAFPVGYGRMVLVAAQHIRQWTITVSEEPLTFALPRRWMDVAGRQIPDIWESALRALIGIIIFRPGISQEEMRWRLRSVYDAHEIIEVLKALLDDGFIRRMATDGSENSLLAPTQEEERHTFWFLGDRPWYQA</sequence>
<comment type="caution">
    <text evidence="1">The sequence shown here is derived from an EMBL/GenBank/DDBJ whole genome shotgun (WGS) entry which is preliminary data.</text>
</comment>
<accession>A0ACB8QKY2</accession>
<gene>
    <name evidence="1" type="ORF">K488DRAFT_49752</name>
</gene>
<protein>
    <submittedName>
        <fullName evidence="1">Uncharacterized protein</fullName>
    </submittedName>
</protein>
<reference evidence="1" key="1">
    <citation type="submission" date="2021-02" db="EMBL/GenBank/DDBJ databases">
        <authorList>
            <consortium name="DOE Joint Genome Institute"/>
            <person name="Ahrendt S."/>
            <person name="Looney B.P."/>
            <person name="Miyauchi S."/>
            <person name="Morin E."/>
            <person name="Drula E."/>
            <person name="Courty P.E."/>
            <person name="Chicoki N."/>
            <person name="Fauchery L."/>
            <person name="Kohler A."/>
            <person name="Kuo A."/>
            <person name="Labutti K."/>
            <person name="Pangilinan J."/>
            <person name="Lipzen A."/>
            <person name="Riley R."/>
            <person name="Andreopoulos W."/>
            <person name="He G."/>
            <person name="Johnson J."/>
            <person name="Barry K.W."/>
            <person name="Grigoriev I.V."/>
            <person name="Nagy L."/>
            <person name="Hibbett D."/>
            <person name="Henrissat B."/>
            <person name="Matheny P.B."/>
            <person name="Labbe J."/>
            <person name="Martin F."/>
        </authorList>
    </citation>
    <scope>NUCLEOTIDE SEQUENCE</scope>
    <source>
        <strain evidence="1">EC-137</strain>
    </source>
</reference>
<reference evidence="1" key="2">
    <citation type="journal article" date="2022" name="New Phytol.">
        <title>Evolutionary transition to the ectomycorrhizal habit in the genomes of a hyperdiverse lineage of mushroom-forming fungi.</title>
        <authorList>
            <person name="Looney B."/>
            <person name="Miyauchi S."/>
            <person name="Morin E."/>
            <person name="Drula E."/>
            <person name="Courty P.E."/>
            <person name="Kohler A."/>
            <person name="Kuo A."/>
            <person name="LaButti K."/>
            <person name="Pangilinan J."/>
            <person name="Lipzen A."/>
            <person name="Riley R."/>
            <person name="Andreopoulos W."/>
            <person name="He G."/>
            <person name="Johnson J."/>
            <person name="Nolan M."/>
            <person name="Tritt A."/>
            <person name="Barry K.W."/>
            <person name="Grigoriev I.V."/>
            <person name="Nagy L.G."/>
            <person name="Hibbett D."/>
            <person name="Henrissat B."/>
            <person name="Matheny P.B."/>
            <person name="Labbe J."/>
            <person name="Martin F.M."/>
        </authorList>
    </citation>
    <scope>NUCLEOTIDE SEQUENCE</scope>
    <source>
        <strain evidence="1">EC-137</strain>
    </source>
</reference>
<evidence type="ECO:0000313" key="2">
    <source>
        <dbReference type="Proteomes" id="UP000814128"/>
    </source>
</evidence>
<proteinExistence type="predicted"/>
<organism evidence="1 2">
    <name type="scientific">Vararia minispora EC-137</name>
    <dbReference type="NCBI Taxonomy" id="1314806"/>
    <lineage>
        <taxon>Eukaryota</taxon>
        <taxon>Fungi</taxon>
        <taxon>Dikarya</taxon>
        <taxon>Basidiomycota</taxon>
        <taxon>Agaricomycotina</taxon>
        <taxon>Agaricomycetes</taxon>
        <taxon>Russulales</taxon>
        <taxon>Lachnocladiaceae</taxon>
        <taxon>Vararia</taxon>
    </lineage>
</organism>
<dbReference type="EMBL" id="MU273544">
    <property type="protein sequence ID" value="KAI0032488.1"/>
    <property type="molecule type" value="Genomic_DNA"/>
</dbReference>
<name>A0ACB8QKY2_9AGAM</name>
<evidence type="ECO:0000313" key="1">
    <source>
        <dbReference type="EMBL" id="KAI0032488.1"/>
    </source>
</evidence>
<keyword evidence="2" id="KW-1185">Reference proteome</keyword>